<proteinExistence type="predicted"/>
<sequence>MSCHVVRSVSECFVKPLGQQKSGAKHAINTLGYCYAYPEWPAIQEFLESVIHPCNLDMTVSDILFPVDVPPVVDSFFYHHKAVNHDGHTMPLLSVKVAQLLDGLFIGVSMNHAIDDGTSLFNFINT</sequence>
<organism evidence="2 3">
    <name type="scientific">Psophocarpus tetragonolobus</name>
    <name type="common">Winged bean</name>
    <name type="synonym">Dolichos tetragonolobus</name>
    <dbReference type="NCBI Taxonomy" id="3891"/>
    <lineage>
        <taxon>Eukaryota</taxon>
        <taxon>Viridiplantae</taxon>
        <taxon>Streptophyta</taxon>
        <taxon>Embryophyta</taxon>
        <taxon>Tracheophyta</taxon>
        <taxon>Spermatophyta</taxon>
        <taxon>Magnoliopsida</taxon>
        <taxon>eudicotyledons</taxon>
        <taxon>Gunneridae</taxon>
        <taxon>Pentapetalae</taxon>
        <taxon>rosids</taxon>
        <taxon>fabids</taxon>
        <taxon>Fabales</taxon>
        <taxon>Fabaceae</taxon>
        <taxon>Papilionoideae</taxon>
        <taxon>50 kb inversion clade</taxon>
        <taxon>NPAAA clade</taxon>
        <taxon>indigoferoid/millettioid clade</taxon>
        <taxon>Phaseoleae</taxon>
        <taxon>Psophocarpus</taxon>
    </lineage>
</organism>
<dbReference type="PANTHER" id="PTHR31896:SF12">
    <property type="entry name" value="HXXXD-TYPE ACYL-TRANSFERASE FAMILY PROTEIN"/>
    <property type="match status" value="1"/>
</dbReference>
<dbReference type="Gene3D" id="3.30.559.10">
    <property type="entry name" value="Chloramphenicol acetyltransferase-like domain"/>
    <property type="match status" value="1"/>
</dbReference>
<evidence type="ECO:0000256" key="1">
    <source>
        <dbReference type="ARBA" id="ARBA00022679"/>
    </source>
</evidence>
<dbReference type="Pfam" id="PF02458">
    <property type="entry name" value="Transferase"/>
    <property type="match status" value="1"/>
</dbReference>
<evidence type="ECO:0000313" key="3">
    <source>
        <dbReference type="Proteomes" id="UP001386955"/>
    </source>
</evidence>
<dbReference type="EMBL" id="JAYMYS010000001">
    <property type="protein sequence ID" value="KAK7409921.1"/>
    <property type="molecule type" value="Genomic_DNA"/>
</dbReference>
<gene>
    <name evidence="2" type="ORF">VNO78_00324</name>
</gene>
<dbReference type="GO" id="GO:0016740">
    <property type="term" value="F:transferase activity"/>
    <property type="evidence" value="ECO:0007669"/>
    <property type="project" value="UniProtKB-KW"/>
</dbReference>
<evidence type="ECO:0000313" key="2">
    <source>
        <dbReference type="EMBL" id="KAK7409921.1"/>
    </source>
</evidence>
<keyword evidence="1" id="KW-0808">Transferase</keyword>
<dbReference type="InterPro" id="IPR051283">
    <property type="entry name" value="Sec_Metabolite_Acyltrans"/>
</dbReference>
<dbReference type="AlphaFoldDB" id="A0AAN9XU24"/>
<protein>
    <submittedName>
        <fullName evidence="2">Uncharacterized protein</fullName>
    </submittedName>
</protein>
<reference evidence="2 3" key="1">
    <citation type="submission" date="2024-01" db="EMBL/GenBank/DDBJ databases">
        <title>The genomes of 5 underutilized Papilionoideae crops provide insights into root nodulation and disease resistanc.</title>
        <authorList>
            <person name="Jiang F."/>
        </authorList>
    </citation>
    <scope>NUCLEOTIDE SEQUENCE [LARGE SCALE GENOMIC DNA]</scope>
    <source>
        <strain evidence="2">DUOXIRENSHENG_FW03</strain>
        <tissue evidence="2">Leaves</tissue>
    </source>
</reference>
<dbReference type="Proteomes" id="UP001386955">
    <property type="component" value="Unassembled WGS sequence"/>
</dbReference>
<dbReference type="PANTHER" id="PTHR31896">
    <property type="entry name" value="FAMILY REGULATORY PROTEIN, PUTATIVE (AFU_ORTHOLOGUE AFUA_3G14730)-RELATED"/>
    <property type="match status" value="1"/>
</dbReference>
<comment type="caution">
    <text evidence="2">The sequence shown here is derived from an EMBL/GenBank/DDBJ whole genome shotgun (WGS) entry which is preliminary data.</text>
</comment>
<accession>A0AAN9XU24</accession>
<dbReference type="InterPro" id="IPR023213">
    <property type="entry name" value="CAT-like_dom_sf"/>
</dbReference>
<keyword evidence="3" id="KW-1185">Reference proteome</keyword>
<name>A0AAN9XU24_PSOTE</name>